<dbReference type="InterPro" id="IPR001611">
    <property type="entry name" value="Leu-rich_rpt"/>
</dbReference>
<dbReference type="InterPro" id="IPR032675">
    <property type="entry name" value="LRR_dom_sf"/>
</dbReference>
<evidence type="ECO:0000256" key="3">
    <source>
        <dbReference type="ARBA" id="ARBA00022692"/>
    </source>
</evidence>
<dbReference type="GO" id="GO:0016301">
    <property type="term" value="F:kinase activity"/>
    <property type="evidence" value="ECO:0007669"/>
    <property type="project" value="UniProtKB-KW"/>
</dbReference>
<dbReference type="FunFam" id="3.80.10.10:FF:000129">
    <property type="entry name" value="Leucine-rich repeat receptor-like kinase"/>
    <property type="match status" value="1"/>
</dbReference>
<keyword evidence="9" id="KW-0808">Transferase</keyword>
<evidence type="ECO:0000256" key="4">
    <source>
        <dbReference type="ARBA" id="ARBA00022729"/>
    </source>
</evidence>
<evidence type="ECO:0000256" key="6">
    <source>
        <dbReference type="ARBA" id="ARBA00022989"/>
    </source>
</evidence>
<keyword evidence="4" id="KW-0732">Signal</keyword>
<evidence type="ECO:0000256" key="1">
    <source>
        <dbReference type="ARBA" id="ARBA00004167"/>
    </source>
</evidence>
<dbReference type="PROSITE" id="PS51450">
    <property type="entry name" value="LRR"/>
    <property type="match status" value="1"/>
</dbReference>
<evidence type="ECO:0000256" key="2">
    <source>
        <dbReference type="ARBA" id="ARBA00022614"/>
    </source>
</evidence>
<dbReference type="Proteomes" id="UP000075243">
    <property type="component" value="Unassembled WGS sequence"/>
</dbReference>
<accession>A0A151RU05</accession>
<reference evidence="9" key="1">
    <citation type="journal article" date="2012" name="Nat. Biotechnol.">
        <title>Draft genome sequence of pigeonpea (Cajanus cajan), an orphan legume crop of resource-poor farmers.</title>
        <authorList>
            <person name="Varshney R.K."/>
            <person name="Chen W."/>
            <person name="Li Y."/>
            <person name="Bharti A.K."/>
            <person name="Saxena R.K."/>
            <person name="Schlueter J.A."/>
            <person name="Donoghue M.T."/>
            <person name="Azam S."/>
            <person name="Fan G."/>
            <person name="Whaley A.M."/>
            <person name="Farmer A.D."/>
            <person name="Sheridan J."/>
            <person name="Iwata A."/>
            <person name="Tuteja R."/>
            <person name="Penmetsa R.V."/>
            <person name="Wu W."/>
            <person name="Upadhyaya H.D."/>
            <person name="Yang S.P."/>
            <person name="Shah T."/>
            <person name="Saxena K.B."/>
            <person name="Michael T."/>
            <person name="McCombie W.R."/>
            <person name="Yang B."/>
            <person name="Zhang G."/>
            <person name="Yang H."/>
            <person name="Wang J."/>
            <person name="Spillane C."/>
            <person name="Cook D.R."/>
            <person name="May G.D."/>
            <person name="Xu X."/>
            <person name="Jackson S.A."/>
        </authorList>
    </citation>
    <scope>NUCLEOTIDE SEQUENCE [LARGE SCALE GENOMIC DNA]</scope>
</reference>
<keyword evidence="9" id="KW-0418">Kinase</keyword>
<evidence type="ECO:0000313" key="9">
    <source>
        <dbReference type="EMBL" id="KYP46013.1"/>
    </source>
</evidence>
<keyword evidence="7" id="KW-0472">Membrane</keyword>
<dbReference type="EMBL" id="KQ483571">
    <property type="protein sequence ID" value="KYP46013.1"/>
    <property type="molecule type" value="Genomic_DNA"/>
</dbReference>
<keyword evidence="5" id="KW-0677">Repeat</keyword>
<evidence type="ECO:0000256" key="8">
    <source>
        <dbReference type="SAM" id="MobiDB-lite"/>
    </source>
</evidence>
<organism evidence="9 10">
    <name type="scientific">Cajanus cajan</name>
    <name type="common">Pigeon pea</name>
    <name type="synonym">Cajanus indicus</name>
    <dbReference type="NCBI Taxonomy" id="3821"/>
    <lineage>
        <taxon>Eukaryota</taxon>
        <taxon>Viridiplantae</taxon>
        <taxon>Streptophyta</taxon>
        <taxon>Embryophyta</taxon>
        <taxon>Tracheophyta</taxon>
        <taxon>Spermatophyta</taxon>
        <taxon>Magnoliopsida</taxon>
        <taxon>eudicotyledons</taxon>
        <taxon>Gunneridae</taxon>
        <taxon>Pentapetalae</taxon>
        <taxon>rosids</taxon>
        <taxon>fabids</taxon>
        <taxon>Fabales</taxon>
        <taxon>Fabaceae</taxon>
        <taxon>Papilionoideae</taxon>
        <taxon>50 kb inversion clade</taxon>
        <taxon>NPAAA clade</taxon>
        <taxon>indigoferoid/millettioid clade</taxon>
        <taxon>Phaseoleae</taxon>
        <taxon>Cajanus</taxon>
    </lineage>
</organism>
<sequence>MLSVKLVGVVGAPLICGIENYALVPSDPSTVPQQVVAMKALKDSLRVPERMGWNGDPCAPTNWDAWEGVTCRMSKDNTALVISQIDLGSQGLKGFISDQISLLSDLVSLNLSSNLLVGDIPLGLGQKSLIHLDLSSNQLTGSIPDSIASSGGDRRRRPEAAVEGDDQRQWPEATIEGGGRSGRPEAAVGDGYRKRRSKSANEGGGRSQ</sequence>
<feature type="region of interest" description="Disordered" evidence="8">
    <location>
        <begin position="141"/>
        <end position="208"/>
    </location>
</feature>
<name>A0A151RU05_CAJCA</name>
<evidence type="ECO:0000313" key="10">
    <source>
        <dbReference type="Proteomes" id="UP000075243"/>
    </source>
</evidence>
<feature type="compositionally biased region" description="Basic and acidic residues" evidence="8">
    <location>
        <begin position="152"/>
        <end position="169"/>
    </location>
</feature>
<keyword evidence="2" id="KW-0433">Leucine-rich repeat</keyword>
<dbReference type="SUPFAM" id="SSF52058">
    <property type="entry name" value="L domain-like"/>
    <property type="match status" value="1"/>
</dbReference>
<protein>
    <submittedName>
        <fullName evidence="9">LRR receptor-like serine/threonine-protein kinase At1g51820 family</fullName>
    </submittedName>
</protein>
<evidence type="ECO:0000256" key="7">
    <source>
        <dbReference type="ARBA" id="ARBA00023136"/>
    </source>
</evidence>
<dbReference type="Gene3D" id="3.80.10.10">
    <property type="entry name" value="Ribonuclease Inhibitor"/>
    <property type="match status" value="1"/>
</dbReference>
<proteinExistence type="predicted"/>
<keyword evidence="3" id="KW-0812">Transmembrane</keyword>
<keyword evidence="6" id="KW-1133">Transmembrane helix</keyword>
<dbReference type="Gramene" id="C.cajan_28871.t">
    <property type="protein sequence ID" value="C.cajan_28871.t"/>
    <property type="gene ID" value="C.cajan_28871"/>
</dbReference>
<dbReference type="STRING" id="3821.A0A151RU05"/>
<keyword evidence="10" id="KW-1185">Reference proteome</keyword>
<dbReference type="PANTHER" id="PTHR45631">
    <property type="entry name" value="OS07G0107800 PROTEIN-RELATED"/>
    <property type="match status" value="1"/>
</dbReference>
<keyword evidence="9" id="KW-0675">Receptor</keyword>
<comment type="subcellular location">
    <subcellularLocation>
        <location evidence="1">Membrane</location>
        <topology evidence="1">Single-pass membrane protein</topology>
    </subcellularLocation>
</comment>
<dbReference type="PANTHER" id="PTHR45631:SF185">
    <property type="entry name" value="LRR DI-GLUCOSE-BINDING PROTEIN"/>
    <property type="match status" value="1"/>
</dbReference>
<dbReference type="AlphaFoldDB" id="A0A151RU05"/>
<evidence type="ECO:0000256" key="5">
    <source>
        <dbReference type="ARBA" id="ARBA00022737"/>
    </source>
</evidence>
<gene>
    <name evidence="9" type="ORF">KK1_032397</name>
</gene>
<dbReference type="GO" id="GO:0016020">
    <property type="term" value="C:membrane"/>
    <property type="evidence" value="ECO:0007669"/>
    <property type="project" value="UniProtKB-SubCell"/>
</dbReference>
<dbReference type="Pfam" id="PF00560">
    <property type="entry name" value="LRR_1"/>
    <property type="match status" value="2"/>
</dbReference>